<keyword evidence="1" id="KW-0812">Transmembrane</keyword>
<dbReference type="SUPFAM" id="SSF81324">
    <property type="entry name" value="Voltage-gated potassium channels"/>
    <property type="match status" value="1"/>
</dbReference>
<accession>A0ABP8CJ51</accession>
<proteinExistence type="predicted"/>
<sequence>MDTRPRPVRRRHALWITARTALTSACMLAAYFAAPLNRSFTTTSALTLVAALAALGVFVGWQARAISRSPLPMLRTIEALATAVPFFLLLFATAYCLLANDSPGGFSEPLTHVDALYFTVTVFASVGFGDIVPLSQPARVLTTTQMIADLLVLGLVVKVLVGAMRRGVEHRPRGGDQNP</sequence>
<keyword evidence="1" id="KW-0472">Membrane</keyword>
<keyword evidence="4" id="KW-1185">Reference proteome</keyword>
<dbReference type="EMBL" id="BAABAS010000021">
    <property type="protein sequence ID" value="GAA4239749.1"/>
    <property type="molecule type" value="Genomic_DNA"/>
</dbReference>
<evidence type="ECO:0000256" key="1">
    <source>
        <dbReference type="SAM" id="Phobius"/>
    </source>
</evidence>
<organism evidence="3 4">
    <name type="scientific">Actinomadura meridiana</name>
    <dbReference type="NCBI Taxonomy" id="559626"/>
    <lineage>
        <taxon>Bacteria</taxon>
        <taxon>Bacillati</taxon>
        <taxon>Actinomycetota</taxon>
        <taxon>Actinomycetes</taxon>
        <taxon>Streptosporangiales</taxon>
        <taxon>Thermomonosporaceae</taxon>
        <taxon>Actinomadura</taxon>
    </lineage>
</organism>
<feature type="transmembrane region" description="Helical" evidence="1">
    <location>
        <begin position="146"/>
        <end position="164"/>
    </location>
</feature>
<feature type="transmembrane region" description="Helical" evidence="1">
    <location>
        <begin position="73"/>
        <end position="95"/>
    </location>
</feature>
<evidence type="ECO:0000313" key="4">
    <source>
        <dbReference type="Proteomes" id="UP001501710"/>
    </source>
</evidence>
<protein>
    <submittedName>
        <fullName evidence="3">Potassium channel family protein</fullName>
    </submittedName>
</protein>
<keyword evidence="3" id="KW-0407">Ion channel</keyword>
<keyword evidence="1" id="KW-1133">Transmembrane helix</keyword>
<dbReference type="RefSeq" id="WP_344903875.1">
    <property type="nucleotide sequence ID" value="NZ_BAABAS010000021.1"/>
</dbReference>
<dbReference type="InterPro" id="IPR013099">
    <property type="entry name" value="K_chnl_dom"/>
</dbReference>
<keyword evidence="3" id="KW-0813">Transport</keyword>
<evidence type="ECO:0000313" key="3">
    <source>
        <dbReference type="EMBL" id="GAA4239749.1"/>
    </source>
</evidence>
<evidence type="ECO:0000259" key="2">
    <source>
        <dbReference type="Pfam" id="PF07885"/>
    </source>
</evidence>
<comment type="caution">
    <text evidence="3">The sequence shown here is derived from an EMBL/GenBank/DDBJ whole genome shotgun (WGS) entry which is preliminary data.</text>
</comment>
<feature type="transmembrane region" description="Helical" evidence="1">
    <location>
        <begin position="12"/>
        <end position="34"/>
    </location>
</feature>
<gene>
    <name evidence="3" type="ORF">GCM10022254_61260</name>
</gene>
<name>A0ABP8CJ51_9ACTN</name>
<reference evidence="4" key="1">
    <citation type="journal article" date="2019" name="Int. J. Syst. Evol. Microbiol.">
        <title>The Global Catalogue of Microorganisms (GCM) 10K type strain sequencing project: providing services to taxonomists for standard genome sequencing and annotation.</title>
        <authorList>
            <consortium name="The Broad Institute Genomics Platform"/>
            <consortium name="The Broad Institute Genome Sequencing Center for Infectious Disease"/>
            <person name="Wu L."/>
            <person name="Ma J."/>
        </authorList>
    </citation>
    <scope>NUCLEOTIDE SEQUENCE [LARGE SCALE GENOMIC DNA]</scope>
    <source>
        <strain evidence="4">JCM 17440</strain>
    </source>
</reference>
<feature type="domain" description="Potassium channel" evidence="2">
    <location>
        <begin position="86"/>
        <end position="164"/>
    </location>
</feature>
<dbReference type="GO" id="GO:0034220">
    <property type="term" value="P:monoatomic ion transmembrane transport"/>
    <property type="evidence" value="ECO:0007669"/>
    <property type="project" value="UniProtKB-KW"/>
</dbReference>
<feature type="transmembrane region" description="Helical" evidence="1">
    <location>
        <begin position="40"/>
        <end position="61"/>
    </location>
</feature>
<dbReference type="Gene3D" id="1.10.287.70">
    <property type="match status" value="1"/>
</dbReference>
<keyword evidence="3" id="KW-0406">Ion transport</keyword>
<dbReference type="Pfam" id="PF07885">
    <property type="entry name" value="Ion_trans_2"/>
    <property type="match status" value="1"/>
</dbReference>
<dbReference type="Proteomes" id="UP001501710">
    <property type="component" value="Unassembled WGS sequence"/>
</dbReference>